<keyword evidence="5" id="KW-1185">Reference proteome</keyword>
<sequence>MTNLLQKIAGMGSMTDQVIASDFLITAKSGVRNLAFAVTEVGNPELKAVLRQQLRDAVATHETISKYMEAKGYYHPYDPNEQLQVNLQAAETAILLAD</sequence>
<evidence type="ECO:0000313" key="4">
    <source>
        <dbReference type="EMBL" id="MCP8969278.1"/>
    </source>
</evidence>
<name>A0AA41XAI0_9BACI</name>
<organism evidence="4 5">
    <name type="scientific">Ectobacillus ponti</name>
    <dbReference type="NCBI Taxonomy" id="2961894"/>
    <lineage>
        <taxon>Bacteria</taxon>
        <taxon>Bacillati</taxon>
        <taxon>Bacillota</taxon>
        <taxon>Bacilli</taxon>
        <taxon>Bacillales</taxon>
        <taxon>Bacillaceae</taxon>
        <taxon>Ectobacillus</taxon>
    </lineage>
</organism>
<dbReference type="Gene3D" id="1.20.1260.10">
    <property type="match status" value="1"/>
</dbReference>
<evidence type="ECO:0000256" key="2">
    <source>
        <dbReference type="ARBA" id="ARBA00024325"/>
    </source>
</evidence>
<evidence type="ECO:0000256" key="3">
    <source>
        <dbReference type="ARBA" id="ARBA00024344"/>
    </source>
</evidence>
<keyword evidence="4" id="KW-0946">Virion</keyword>
<evidence type="ECO:0000313" key="5">
    <source>
        <dbReference type="Proteomes" id="UP001156102"/>
    </source>
</evidence>
<comment type="subcellular location">
    <subcellularLocation>
        <location evidence="2">Spore coat</location>
    </subcellularLocation>
</comment>
<accession>A0AA41XAI0</accession>
<dbReference type="PANTHER" id="PTHR39183">
    <property type="entry name" value="SPORE COAT PROTEIN F-LIKE PROTEIN YHCQ"/>
    <property type="match status" value="1"/>
</dbReference>
<comment type="similarity">
    <text evidence="3">Belongs to the CotF family.</text>
</comment>
<evidence type="ECO:0000256" key="1">
    <source>
        <dbReference type="ARBA" id="ARBA00022969"/>
    </source>
</evidence>
<dbReference type="RefSeq" id="WP_254759188.1">
    <property type="nucleotide sequence ID" value="NZ_JANCLT010000005.1"/>
</dbReference>
<dbReference type="InterPro" id="IPR012851">
    <property type="entry name" value="Spore_coat_CotF-like"/>
</dbReference>
<dbReference type="Pfam" id="PF07875">
    <property type="entry name" value="Coat_F"/>
    <property type="match status" value="1"/>
</dbReference>
<dbReference type="GO" id="GO:0030435">
    <property type="term" value="P:sporulation resulting in formation of a cellular spore"/>
    <property type="evidence" value="ECO:0007669"/>
    <property type="project" value="UniProtKB-KW"/>
</dbReference>
<gene>
    <name evidence="4" type="ORF">NK662_12085</name>
</gene>
<keyword evidence="1" id="KW-0749">Sporulation</keyword>
<dbReference type="AlphaFoldDB" id="A0AA41XAI0"/>
<dbReference type="EMBL" id="JANCLT010000005">
    <property type="protein sequence ID" value="MCP8969278.1"/>
    <property type="molecule type" value="Genomic_DNA"/>
</dbReference>
<dbReference type="PANTHER" id="PTHR39183:SF1">
    <property type="entry name" value="SPORE COAT PROTEIN F-LIKE PROTEIN YHCQ"/>
    <property type="match status" value="1"/>
</dbReference>
<comment type="caution">
    <text evidence="4">The sequence shown here is derived from an EMBL/GenBank/DDBJ whole genome shotgun (WGS) entry which is preliminary data.</text>
</comment>
<reference evidence="4" key="1">
    <citation type="submission" date="2022-07" db="EMBL/GenBank/DDBJ databases">
        <authorList>
            <person name="Li W.-J."/>
            <person name="Deng Q.-Q."/>
        </authorList>
    </citation>
    <scope>NUCLEOTIDE SEQUENCE</scope>
    <source>
        <strain evidence="4">SYSU M60031</strain>
    </source>
</reference>
<proteinExistence type="inferred from homology"/>
<keyword evidence="4" id="KW-0167">Capsid protein</keyword>
<protein>
    <submittedName>
        <fullName evidence="4">Spore coat protein</fullName>
    </submittedName>
</protein>
<dbReference type="InterPro" id="IPR012347">
    <property type="entry name" value="Ferritin-like"/>
</dbReference>
<dbReference type="Proteomes" id="UP001156102">
    <property type="component" value="Unassembled WGS sequence"/>
</dbReference>